<protein>
    <submittedName>
        <fullName evidence="1">S23 ribosomal protein</fullName>
    </submittedName>
</protein>
<dbReference type="InterPro" id="IPR036583">
    <property type="entry name" value="23S_rRNA_IVS_sf"/>
</dbReference>
<name>A0A0G1TL58_9BACT</name>
<proteinExistence type="predicted"/>
<gene>
    <name evidence="1" type="ORF">UX78_C0030G0004</name>
</gene>
<accession>A0A0G1TL58</accession>
<dbReference type="CDD" id="cd16377">
    <property type="entry name" value="23S_rRNA_IVP_like"/>
    <property type="match status" value="1"/>
</dbReference>
<comment type="caution">
    <text evidence="1">The sequence shown here is derived from an EMBL/GenBank/DDBJ whole genome shotgun (WGS) entry which is preliminary data.</text>
</comment>
<dbReference type="Gene3D" id="1.20.1440.60">
    <property type="entry name" value="23S rRNA-intervening sequence"/>
    <property type="match status" value="1"/>
</dbReference>
<dbReference type="InterPro" id="IPR012657">
    <property type="entry name" value="23S_rRNA-intervening_sequence"/>
</dbReference>
<evidence type="ECO:0000313" key="2">
    <source>
        <dbReference type="Proteomes" id="UP000034607"/>
    </source>
</evidence>
<sequence>MFKFQKLEVWKKSIEFGKAGFQIAEKLPQKYQFSFGDQLRRALLSISNNIAEGSGRVTLKEQSNFYNMAKGSVYEVVNILVFISQVGLLNLVEAEKRKVYYLADEMCKMLTGLIRRKNAK</sequence>
<keyword evidence="1" id="KW-0687">Ribonucleoprotein</keyword>
<dbReference type="Proteomes" id="UP000034607">
    <property type="component" value="Unassembled WGS sequence"/>
</dbReference>
<organism evidence="1 2">
    <name type="scientific">Candidatus Amesbacteria bacterium GW2011_GWA2_47_11</name>
    <dbReference type="NCBI Taxonomy" id="1618357"/>
    <lineage>
        <taxon>Bacteria</taxon>
        <taxon>Candidatus Amesiibacteriota</taxon>
    </lineage>
</organism>
<reference evidence="1 2" key="1">
    <citation type="journal article" date="2015" name="Nature">
        <title>rRNA introns, odd ribosomes, and small enigmatic genomes across a large radiation of phyla.</title>
        <authorList>
            <person name="Brown C.T."/>
            <person name="Hug L.A."/>
            <person name="Thomas B.C."/>
            <person name="Sharon I."/>
            <person name="Castelle C.J."/>
            <person name="Singh A."/>
            <person name="Wilkins M.J."/>
            <person name="Williams K.H."/>
            <person name="Banfield J.F."/>
        </authorList>
    </citation>
    <scope>NUCLEOTIDE SEQUENCE [LARGE SCALE GENOMIC DNA]</scope>
</reference>
<evidence type="ECO:0000313" key="1">
    <source>
        <dbReference type="EMBL" id="KKU54913.1"/>
    </source>
</evidence>
<dbReference type="AlphaFoldDB" id="A0A0G1TL58"/>
<keyword evidence="1" id="KW-0689">Ribosomal protein</keyword>
<dbReference type="PANTHER" id="PTHR38471:SF2">
    <property type="entry name" value="FOUR HELIX BUNDLE PROTEIN"/>
    <property type="match status" value="1"/>
</dbReference>
<dbReference type="PANTHER" id="PTHR38471">
    <property type="entry name" value="FOUR HELIX BUNDLE PROTEIN"/>
    <property type="match status" value="1"/>
</dbReference>
<dbReference type="Pfam" id="PF05635">
    <property type="entry name" value="23S_rRNA_IVP"/>
    <property type="match status" value="1"/>
</dbReference>
<dbReference type="GO" id="GO:0005840">
    <property type="term" value="C:ribosome"/>
    <property type="evidence" value="ECO:0007669"/>
    <property type="project" value="UniProtKB-KW"/>
</dbReference>
<dbReference type="NCBIfam" id="TIGR02436">
    <property type="entry name" value="four helix bundle protein"/>
    <property type="match status" value="1"/>
</dbReference>
<dbReference type="SUPFAM" id="SSF158446">
    <property type="entry name" value="IVS-encoded protein-like"/>
    <property type="match status" value="1"/>
</dbReference>
<dbReference type="EMBL" id="LCNM01000030">
    <property type="protein sequence ID" value="KKU54913.1"/>
    <property type="molecule type" value="Genomic_DNA"/>
</dbReference>